<keyword evidence="1" id="KW-0472">Membrane</keyword>
<comment type="caution">
    <text evidence="3">The sequence shown here is derived from an EMBL/GenBank/DDBJ whole genome shotgun (WGS) entry which is preliminary data.</text>
</comment>
<keyword evidence="1" id="KW-0812">Transmembrane</keyword>
<dbReference type="EMBL" id="WHJF01000012">
    <property type="protein sequence ID" value="NHZ62052.1"/>
    <property type="molecule type" value="Genomic_DNA"/>
</dbReference>
<reference evidence="3 4" key="1">
    <citation type="submission" date="2019-10" db="EMBL/GenBank/DDBJ databases">
        <title>Taxonomy of Antarctic Massilia spp.: description of Massilia rubra sp. nov., Massilia aquatica sp. nov., Massilia mucilaginosa sp. nov., Massilia frigida sp. nov. isolated from streams, lakes and regoliths.</title>
        <authorList>
            <person name="Holochova P."/>
            <person name="Sedlacek I."/>
            <person name="Kralova S."/>
            <person name="Maslanova I."/>
            <person name="Busse H.-J."/>
            <person name="Stankova E."/>
            <person name="Vrbovska V."/>
            <person name="Kovarovic V."/>
            <person name="Bartak M."/>
            <person name="Svec P."/>
            <person name="Pantucek R."/>
        </authorList>
    </citation>
    <scope>NUCLEOTIDE SEQUENCE [LARGE SCALE GENOMIC DNA]</scope>
    <source>
        <strain evidence="3 4">CCM 8694</strain>
    </source>
</reference>
<protein>
    <submittedName>
        <fullName evidence="3">Pilus assembly protein TadE</fullName>
    </submittedName>
</protein>
<dbReference type="InterPro" id="IPR028087">
    <property type="entry name" value="Tad_N"/>
</dbReference>
<evidence type="ECO:0000313" key="3">
    <source>
        <dbReference type="EMBL" id="NHZ62052.1"/>
    </source>
</evidence>
<evidence type="ECO:0000313" key="4">
    <source>
        <dbReference type="Proteomes" id="UP000610594"/>
    </source>
</evidence>
<feature type="transmembrane region" description="Helical" evidence="1">
    <location>
        <begin position="20"/>
        <end position="44"/>
    </location>
</feature>
<proteinExistence type="predicted"/>
<dbReference type="Pfam" id="PF13400">
    <property type="entry name" value="Tad"/>
    <property type="match status" value="1"/>
</dbReference>
<accession>A0ABX0MJ32</accession>
<evidence type="ECO:0000259" key="2">
    <source>
        <dbReference type="Pfam" id="PF13400"/>
    </source>
</evidence>
<name>A0ABX0MJ32_9BURK</name>
<gene>
    <name evidence="3" type="ORF">F1735_06995</name>
</gene>
<feature type="domain" description="Putative Flp pilus-assembly TadG-like N-terminal" evidence="2">
    <location>
        <begin position="16"/>
        <end position="62"/>
    </location>
</feature>
<sequence length="499" mass="53272">MSSARLLPWRRRRQRGSYAIVFALMLMPLMLIGGMAIDLSMAFMRRADLQSAADAAALAAARVLDGSAAGIDNAEQQAKAIITASYFGLAKMRWLSGALRLSDSPDPNGQWLAVGAASSDANRLRMRYARIDTTGLDPLFGSVRTVFAAAIDPLYARLQVSARAVAGRSTVQVTPLAICALDTQRQQARVHGTGPTQLTELIEHGFRRGVSYNLLNLNPNGNTALHFQVNPVDFPPALERASNSSLKALRPMVCSGTLALPFLPENATLYVRRDFPSSLTDELNSRFGILAGSASSCDSTAAPADTNVKEYNVPAFWTELPVLTPARTSIAGSARAYEDTGKNRLVTIADMDTVIDPSKAEDYGPLWAFAKPLKFPGPTASTPGVTFLKADWPTLYRVKTGQVKAATIAPGDSAAMPYEASSSTFRTAPIPASYPRLKGRRILNIPLLSCPVSGGTATVLAVGRFLMTSRATVTPLAVYGEFGGLADPATLASSTVLFR</sequence>
<evidence type="ECO:0000256" key="1">
    <source>
        <dbReference type="SAM" id="Phobius"/>
    </source>
</evidence>
<keyword evidence="4" id="KW-1185">Reference proteome</keyword>
<organism evidence="3 4">
    <name type="scientific">Massilia genomosp. 1</name>
    <dbReference type="NCBI Taxonomy" id="2609280"/>
    <lineage>
        <taxon>Bacteria</taxon>
        <taxon>Pseudomonadati</taxon>
        <taxon>Pseudomonadota</taxon>
        <taxon>Betaproteobacteria</taxon>
        <taxon>Burkholderiales</taxon>
        <taxon>Oxalobacteraceae</taxon>
        <taxon>Telluria group</taxon>
        <taxon>Massilia</taxon>
    </lineage>
</organism>
<dbReference type="RefSeq" id="WP_167236263.1">
    <property type="nucleotide sequence ID" value="NZ_WHJF01000012.1"/>
</dbReference>
<dbReference type="Proteomes" id="UP000610594">
    <property type="component" value="Unassembled WGS sequence"/>
</dbReference>
<keyword evidence="1" id="KW-1133">Transmembrane helix</keyword>